<dbReference type="PROSITE" id="PS50005">
    <property type="entry name" value="TPR"/>
    <property type="match status" value="2"/>
</dbReference>
<dbReference type="SMART" id="SM00028">
    <property type="entry name" value="TPR"/>
    <property type="match status" value="4"/>
</dbReference>
<dbReference type="Proteomes" id="UP000023152">
    <property type="component" value="Unassembled WGS sequence"/>
</dbReference>
<gene>
    <name evidence="6" type="ORF">RFI_20208</name>
</gene>
<dbReference type="OrthoDB" id="343875at2759"/>
<evidence type="ECO:0000256" key="1">
    <source>
        <dbReference type="ARBA" id="ARBA00022737"/>
    </source>
</evidence>
<reference evidence="6 7" key="1">
    <citation type="journal article" date="2013" name="Curr. Biol.">
        <title>The Genome of the Foraminiferan Reticulomyxa filosa.</title>
        <authorList>
            <person name="Glockner G."/>
            <person name="Hulsmann N."/>
            <person name="Schleicher M."/>
            <person name="Noegel A.A."/>
            <person name="Eichinger L."/>
            <person name="Gallinger C."/>
            <person name="Pawlowski J."/>
            <person name="Sierra R."/>
            <person name="Euteneuer U."/>
            <person name="Pillet L."/>
            <person name="Moustafa A."/>
            <person name="Platzer M."/>
            <person name="Groth M."/>
            <person name="Szafranski K."/>
            <person name="Schliwa M."/>
        </authorList>
    </citation>
    <scope>NUCLEOTIDE SEQUENCE [LARGE SCALE GENOMIC DNA]</scope>
</reference>
<comment type="caution">
    <text evidence="6">The sequence shown here is derived from an EMBL/GenBank/DDBJ whole genome shotgun (WGS) entry which is preliminary data.</text>
</comment>
<feature type="repeat" description="TPR" evidence="3">
    <location>
        <begin position="314"/>
        <end position="347"/>
    </location>
</feature>
<dbReference type="GO" id="GO:0016593">
    <property type="term" value="C:Cdc73/Paf1 complex"/>
    <property type="evidence" value="ECO:0007669"/>
    <property type="project" value="TreeGrafter"/>
</dbReference>
<feature type="region of interest" description="Disordered" evidence="4">
    <location>
        <begin position="123"/>
        <end position="166"/>
    </location>
</feature>
<dbReference type="InterPro" id="IPR031101">
    <property type="entry name" value="Ctr9"/>
</dbReference>
<dbReference type="PANTHER" id="PTHR14027">
    <property type="entry name" value="RNA POLYMERASE-ASSOCIATED PROTEIN CTR9"/>
    <property type="match status" value="1"/>
</dbReference>
<feature type="non-terminal residue" evidence="6">
    <location>
        <position position="1"/>
    </location>
</feature>
<feature type="repeat" description="TPR" evidence="3">
    <location>
        <begin position="423"/>
        <end position="456"/>
    </location>
</feature>
<evidence type="ECO:0000256" key="3">
    <source>
        <dbReference type="PROSITE-ProRule" id="PRU00339"/>
    </source>
</evidence>
<keyword evidence="2 3" id="KW-0802">TPR repeat</keyword>
<sequence>QCFILLLGKACFCYTLGEYEHSLQSFRKLLEDWQRSTPPYVHLGIGLCCLKLQKWDVARFAFLRCIELDRDKAAATTITDNQKPSDRNLTMQAHLGLALVYLNQTDFSDQDCQKLMNMVTVKQEKKRGEREREEEDDDDDDDEEGRGADTKSKNNEEEDERVDLQRKRENLRKALFELTQAWKMDPSNPQTLTMIANFLGFSWSDPTLVQKLGGTAYHFCLQSTKLFDMTPTEDDIAQGIRNTWMEQLHHTLYTHHHNHNGVHDNHGGGHHFASKYASQFNNKIRVTPMSGGTQNGHGELPLTACLHPLLQCQAEACYVIGKMYHCQNDYDNAILWYYKSVMLCPYLELALFGLAQMYLTDKFFNIGHCKTCLERIVYDLSTTNAHTPGFHDSASSSGGGSGGGVDSWLNQSNQNRNVIRADSNVLKLLNYCHMKEKNFKTAQKYLLKAIDLNPDNDVDLWLLLGYIHIHLYMYMYTYTYLYK</sequence>
<dbReference type="GO" id="GO:0006368">
    <property type="term" value="P:transcription elongation by RNA polymerase II"/>
    <property type="evidence" value="ECO:0007669"/>
    <property type="project" value="TreeGrafter"/>
</dbReference>
<accession>X6MVJ2</accession>
<dbReference type="AlphaFoldDB" id="X6MVJ2"/>
<keyword evidence="5" id="KW-1133">Transmembrane helix</keyword>
<evidence type="ECO:0000256" key="4">
    <source>
        <dbReference type="SAM" id="MobiDB-lite"/>
    </source>
</evidence>
<dbReference type="SUPFAM" id="SSF48452">
    <property type="entry name" value="TPR-like"/>
    <property type="match status" value="2"/>
</dbReference>
<proteinExistence type="predicted"/>
<dbReference type="GO" id="GO:0006355">
    <property type="term" value="P:regulation of DNA-templated transcription"/>
    <property type="evidence" value="ECO:0007669"/>
    <property type="project" value="InterPro"/>
</dbReference>
<dbReference type="InterPro" id="IPR011990">
    <property type="entry name" value="TPR-like_helical_dom_sf"/>
</dbReference>
<evidence type="ECO:0000256" key="2">
    <source>
        <dbReference type="ARBA" id="ARBA00022803"/>
    </source>
</evidence>
<keyword evidence="5" id="KW-0812">Transmembrane</keyword>
<keyword evidence="7" id="KW-1185">Reference proteome</keyword>
<dbReference type="Pfam" id="PF13181">
    <property type="entry name" value="TPR_8"/>
    <property type="match status" value="2"/>
</dbReference>
<dbReference type="InterPro" id="IPR019734">
    <property type="entry name" value="TPR_rpt"/>
</dbReference>
<feature type="transmembrane region" description="Helical" evidence="5">
    <location>
        <begin position="460"/>
        <end position="481"/>
    </location>
</feature>
<keyword evidence="5" id="KW-0472">Membrane</keyword>
<dbReference type="GO" id="GO:0000993">
    <property type="term" value="F:RNA polymerase II complex binding"/>
    <property type="evidence" value="ECO:0007669"/>
    <property type="project" value="TreeGrafter"/>
</dbReference>
<evidence type="ECO:0000256" key="5">
    <source>
        <dbReference type="SAM" id="Phobius"/>
    </source>
</evidence>
<name>X6MVJ2_RETFI</name>
<feature type="compositionally biased region" description="Basic and acidic residues" evidence="4">
    <location>
        <begin position="145"/>
        <end position="155"/>
    </location>
</feature>
<organism evidence="6 7">
    <name type="scientific">Reticulomyxa filosa</name>
    <dbReference type="NCBI Taxonomy" id="46433"/>
    <lineage>
        <taxon>Eukaryota</taxon>
        <taxon>Sar</taxon>
        <taxon>Rhizaria</taxon>
        <taxon>Retaria</taxon>
        <taxon>Foraminifera</taxon>
        <taxon>Monothalamids</taxon>
        <taxon>Reticulomyxidae</taxon>
        <taxon>Reticulomyxa</taxon>
    </lineage>
</organism>
<dbReference type="Gene3D" id="1.25.40.10">
    <property type="entry name" value="Tetratricopeptide repeat domain"/>
    <property type="match status" value="2"/>
</dbReference>
<dbReference type="PANTHER" id="PTHR14027:SF2">
    <property type="entry name" value="RNA POLYMERASE-ASSOCIATED PROTEIN CTR9 HOMOLOG"/>
    <property type="match status" value="1"/>
</dbReference>
<dbReference type="EMBL" id="ASPP01017241">
    <property type="protein sequence ID" value="ETO17125.1"/>
    <property type="molecule type" value="Genomic_DNA"/>
</dbReference>
<keyword evidence="1" id="KW-0677">Repeat</keyword>
<protein>
    <submittedName>
        <fullName evidence="6">TPR Domain containing protein</fullName>
    </submittedName>
</protein>
<feature type="compositionally biased region" description="Acidic residues" evidence="4">
    <location>
        <begin position="132"/>
        <end position="144"/>
    </location>
</feature>
<evidence type="ECO:0000313" key="6">
    <source>
        <dbReference type="EMBL" id="ETO17125.1"/>
    </source>
</evidence>
<evidence type="ECO:0000313" key="7">
    <source>
        <dbReference type="Proteomes" id="UP000023152"/>
    </source>
</evidence>